<dbReference type="RefSeq" id="WP_150635037.1">
    <property type="nucleotide sequence ID" value="NZ_CABVIC010000001.1"/>
</dbReference>
<dbReference type="InterPro" id="IPR016181">
    <property type="entry name" value="Acyl_CoA_acyltransferase"/>
</dbReference>
<dbReference type="Pfam" id="PF00583">
    <property type="entry name" value="Acetyltransf_1"/>
    <property type="match status" value="1"/>
</dbReference>
<dbReference type="SUPFAM" id="SSF55729">
    <property type="entry name" value="Acyl-CoA N-acyltransferases (Nat)"/>
    <property type="match status" value="1"/>
</dbReference>
<evidence type="ECO:0000259" key="1">
    <source>
        <dbReference type="PROSITE" id="PS51186"/>
    </source>
</evidence>
<evidence type="ECO:0000313" key="2">
    <source>
        <dbReference type="EMBL" id="VVO54616.1"/>
    </source>
</evidence>
<accession>A0A5E7GTM5</accession>
<name>A0A5E7GTM5_PSEFL</name>
<dbReference type="InterPro" id="IPR000182">
    <property type="entry name" value="GNAT_dom"/>
</dbReference>
<dbReference type="PROSITE" id="PS51186">
    <property type="entry name" value="GNAT"/>
    <property type="match status" value="1"/>
</dbReference>
<sequence length="159" mass="17696">MREWLTVRDINPDTMKAISDGVLQHGRALSEARGRQAEAIACSLMENGALIGGASGRTEFRRLFVNYLWINAQWRGTRLGTQVLHKLEALAVERACVDALIETLDDDVARWYTRCGYRLIAHVPEYCGPWSRHTLLKVLVTTGAPSGLNSASHTEVGNY</sequence>
<dbReference type="Gene3D" id="3.40.630.30">
    <property type="match status" value="1"/>
</dbReference>
<dbReference type="AlphaFoldDB" id="A0A5E7GTM5"/>
<dbReference type="GO" id="GO:0016747">
    <property type="term" value="F:acyltransferase activity, transferring groups other than amino-acyl groups"/>
    <property type="evidence" value="ECO:0007669"/>
    <property type="project" value="InterPro"/>
</dbReference>
<dbReference type="EMBL" id="CABVIC010000001">
    <property type="protein sequence ID" value="VVO54616.1"/>
    <property type="molecule type" value="Genomic_DNA"/>
</dbReference>
<reference evidence="2 3" key="1">
    <citation type="submission" date="2019-09" db="EMBL/GenBank/DDBJ databases">
        <authorList>
            <person name="Chandra G."/>
            <person name="Truman W A."/>
        </authorList>
    </citation>
    <scope>NUCLEOTIDE SEQUENCE [LARGE SCALE GENOMIC DNA]</scope>
    <source>
        <strain evidence="2">PS847</strain>
    </source>
</reference>
<protein>
    <recommendedName>
        <fullName evidence="1">N-acetyltransferase domain-containing protein</fullName>
    </recommendedName>
</protein>
<evidence type="ECO:0000313" key="3">
    <source>
        <dbReference type="Proteomes" id="UP000326067"/>
    </source>
</evidence>
<feature type="domain" description="N-acetyltransferase" evidence="1">
    <location>
        <begin position="5"/>
        <end position="141"/>
    </location>
</feature>
<proteinExistence type="predicted"/>
<organism evidence="2 3">
    <name type="scientific">Pseudomonas fluorescens</name>
    <dbReference type="NCBI Taxonomy" id="294"/>
    <lineage>
        <taxon>Bacteria</taxon>
        <taxon>Pseudomonadati</taxon>
        <taxon>Pseudomonadota</taxon>
        <taxon>Gammaproteobacteria</taxon>
        <taxon>Pseudomonadales</taxon>
        <taxon>Pseudomonadaceae</taxon>
        <taxon>Pseudomonas</taxon>
    </lineage>
</organism>
<dbReference type="Proteomes" id="UP000326067">
    <property type="component" value="Unassembled WGS sequence"/>
</dbReference>
<gene>
    <name evidence="2" type="ORF">PS847_00466</name>
</gene>